<accession>X1EA05</accession>
<name>X1EA05_9ZZZZ</name>
<gene>
    <name evidence="2" type="ORF">S03H2_06105</name>
</gene>
<dbReference type="AlphaFoldDB" id="X1EA05"/>
<dbReference type="EMBL" id="BARU01002622">
    <property type="protein sequence ID" value="GAH30106.1"/>
    <property type="molecule type" value="Genomic_DNA"/>
</dbReference>
<protein>
    <submittedName>
        <fullName evidence="2">Uncharacterized protein</fullName>
    </submittedName>
</protein>
<feature type="transmembrane region" description="Helical" evidence="1">
    <location>
        <begin position="12"/>
        <end position="38"/>
    </location>
</feature>
<feature type="transmembrane region" description="Helical" evidence="1">
    <location>
        <begin position="116"/>
        <end position="135"/>
    </location>
</feature>
<evidence type="ECO:0000313" key="2">
    <source>
        <dbReference type="EMBL" id="GAH30106.1"/>
    </source>
</evidence>
<comment type="caution">
    <text evidence="2">The sequence shown here is derived from an EMBL/GenBank/DDBJ whole genome shotgun (WGS) entry which is preliminary data.</text>
</comment>
<keyword evidence="1" id="KW-0812">Transmembrane</keyword>
<feature type="transmembrane region" description="Helical" evidence="1">
    <location>
        <begin position="58"/>
        <end position="82"/>
    </location>
</feature>
<feature type="non-terminal residue" evidence="2">
    <location>
        <position position="1"/>
    </location>
</feature>
<keyword evidence="1" id="KW-0472">Membrane</keyword>
<sequence>IITDVITMDRHPWGITLNLIFLAIAGVVALFGALALILAETAASAAVTYLTGFGITNIVAYTTMGGVALIVLAVVAALLFYGLWQHNDVAWWACIFLLAIGIGVDVLAVIFYGYTYATLAIAAIAVNLVLIFALLHRDTIAAIHPDIDYRGWVLGT</sequence>
<proteinExistence type="predicted"/>
<evidence type="ECO:0000256" key="1">
    <source>
        <dbReference type="SAM" id="Phobius"/>
    </source>
</evidence>
<feature type="transmembrane region" description="Helical" evidence="1">
    <location>
        <begin position="89"/>
        <end position="110"/>
    </location>
</feature>
<reference evidence="2" key="1">
    <citation type="journal article" date="2014" name="Front. Microbiol.">
        <title>High frequency of phylogenetically diverse reductive dehalogenase-homologous genes in deep subseafloor sedimentary metagenomes.</title>
        <authorList>
            <person name="Kawai M."/>
            <person name="Futagami T."/>
            <person name="Toyoda A."/>
            <person name="Takaki Y."/>
            <person name="Nishi S."/>
            <person name="Hori S."/>
            <person name="Arai W."/>
            <person name="Tsubouchi T."/>
            <person name="Morono Y."/>
            <person name="Uchiyama I."/>
            <person name="Ito T."/>
            <person name="Fujiyama A."/>
            <person name="Inagaki F."/>
            <person name="Takami H."/>
        </authorList>
    </citation>
    <scope>NUCLEOTIDE SEQUENCE</scope>
    <source>
        <strain evidence="2">Expedition CK06-06</strain>
    </source>
</reference>
<organism evidence="2">
    <name type="scientific">marine sediment metagenome</name>
    <dbReference type="NCBI Taxonomy" id="412755"/>
    <lineage>
        <taxon>unclassified sequences</taxon>
        <taxon>metagenomes</taxon>
        <taxon>ecological metagenomes</taxon>
    </lineage>
</organism>
<keyword evidence="1" id="KW-1133">Transmembrane helix</keyword>